<dbReference type="RefSeq" id="WP_089876032.1">
    <property type="nucleotide sequence ID" value="NZ_FOYS01000001.1"/>
</dbReference>
<feature type="transmembrane region" description="Helical" evidence="8">
    <location>
        <begin position="248"/>
        <end position="272"/>
    </location>
</feature>
<dbReference type="InterPro" id="IPR050297">
    <property type="entry name" value="LipidA_mod_glycosyltrf_83"/>
</dbReference>
<feature type="transmembrane region" description="Helical" evidence="8">
    <location>
        <begin position="140"/>
        <end position="158"/>
    </location>
</feature>
<evidence type="ECO:0000313" key="10">
    <source>
        <dbReference type="EMBL" id="SFR33229.1"/>
    </source>
</evidence>
<evidence type="ECO:0000256" key="1">
    <source>
        <dbReference type="ARBA" id="ARBA00004651"/>
    </source>
</evidence>
<dbReference type="OrthoDB" id="379649at2157"/>
<feature type="transmembrane region" description="Helical" evidence="8">
    <location>
        <begin position="118"/>
        <end position="134"/>
    </location>
</feature>
<dbReference type="STRING" id="555875.SAMN04488124_0264"/>
<feature type="transmembrane region" description="Helical" evidence="8">
    <location>
        <begin position="84"/>
        <end position="106"/>
    </location>
</feature>
<keyword evidence="2" id="KW-1003">Cell membrane</keyword>
<keyword evidence="7 8" id="KW-0472">Membrane</keyword>
<evidence type="ECO:0000256" key="8">
    <source>
        <dbReference type="SAM" id="Phobius"/>
    </source>
</evidence>
<feature type="transmembrane region" description="Helical" evidence="8">
    <location>
        <begin position="217"/>
        <end position="236"/>
    </location>
</feature>
<protein>
    <submittedName>
        <fullName evidence="10">4-amino-4-deoxy-L-arabinose transferase</fullName>
    </submittedName>
</protein>
<reference evidence="11" key="1">
    <citation type="submission" date="2016-10" db="EMBL/GenBank/DDBJ databases">
        <authorList>
            <person name="Varghese N."/>
            <person name="Submissions S."/>
        </authorList>
    </citation>
    <scope>NUCLEOTIDE SEQUENCE [LARGE SCALE GENOMIC DNA]</scope>
    <source>
        <strain evidence="11">CGMCC 1.8711</strain>
    </source>
</reference>
<dbReference type="AlphaFoldDB" id="A0A1I6FTG2"/>
<keyword evidence="6 8" id="KW-1133">Transmembrane helix</keyword>
<dbReference type="Pfam" id="PF13231">
    <property type="entry name" value="PMT_2"/>
    <property type="match status" value="1"/>
</dbReference>
<organism evidence="10 11">
    <name type="scientific">Halogeometricum limi</name>
    <dbReference type="NCBI Taxonomy" id="555875"/>
    <lineage>
        <taxon>Archaea</taxon>
        <taxon>Methanobacteriati</taxon>
        <taxon>Methanobacteriota</taxon>
        <taxon>Stenosarchaea group</taxon>
        <taxon>Halobacteria</taxon>
        <taxon>Halobacteriales</taxon>
        <taxon>Haloferacaceae</taxon>
        <taxon>Halogeometricum</taxon>
    </lineage>
</organism>
<evidence type="ECO:0000256" key="7">
    <source>
        <dbReference type="ARBA" id="ARBA00023136"/>
    </source>
</evidence>
<evidence type="ECO:0000256" key="2">
    <source>
        <dbReference type="ARBA" id="ARBA00022475"/>
    </source>
</evidence>
<proteinExistence type="predicted"/>
<feature type="transmembrane region" description="Helical" evidence="8">
    <location>
        <begin position="310"/>
        <end position="327"/>
    </location>
</feature>
<evidence type="ECO:0000256" key="4">
    <source>
        <dbReference type="ARBA" id="ARBA00022679"/>
    </source>
</evidence>
<evidence type="ECO:0000259" key="9">
    <source>
        <dbReference type="Pfam" id="PF13231"/>
    </source>
</evidence>
<dbReference type="Proteomes" id="UP000243250">
    <property type="component" value="Unassembled WGS sequence"/>
</dbReference>
<dbReference type="GO" id="GO:0005886">
    <property type="term" value="C:plasma membrane"/>
    <property type="evidence" value="ECO:0007669"/>
    <property type="project" value="UniProtKB-SubCell"/>
</dbReference>
<evidence type="ECO:0000256" key="3">
    <source>
        <dbReference type="ARBA" id="ARBA00022676"/>
    </source>
</evidence>
<feature type="transmembrane region" description="Helical" evidence="8">
    <location>
        <begin position="165"/>
        <end position="181"/>
    </location>
</feature>
<gene>
    <name evidence="10" type="ORF">SAMN04488124_0264</name>
</gene>
<sequence length="547" mass="58848">MAPHSLSTGSHVPFRERAASSFGIVVLLLGFALWYGTNLAGSFHVDETLYAQSGLAVFRGNPYTNPTHAFAPTAKYFIGLGQVLFGQTAAAARVFVAGFGLASVYLTYRLTAALRGRAAGLVAALFLGTSYPFATQSVVAMLDVPLACFVVALTVVTLRWFRSRDPAWLPFVGLFLAATATTKAYGFLYGLPHALFVAGVLARRYGLRSLPRRSTPFLGGLVTTLAVVYLPLVLFSHPPAPAEYTSGVPFAATVLDLPVVGNFAYVFGAALLKNLVHTGDGHAVVVAGTVHQYPPVWSYLYWLFEEGGSLLFGSFVLAAAAALHGAFVRRDAEWTLPAGAILLPFVALSLLTVKFPRYVLPLYPLVFAVGVVAARDVLAAVRRSLRTQGVRLTRPRASVVVVLLVAVALLAPPSAALQSATDPIETDAGYDEAAEYVQTYAANHPDETVTVLVSSGTIRIPMMYYLSDVENVEVRNFQLNDGVTDERYAEARADVESGEIDVVVVRADQPRLDAAFREVVETNGELERSAPQIPGENRVEVYRVTSE</sequence>
<feature type="transmembrane region" description="Helical" evidence="8">
    <location>
        <begin position="334"/>
        <end position="352"/>
    </location>
</feature>
<keyword evidence="5 8" id="KW-0812">Transmembrane</keyword>
<feature type="transmembrane region" description="Helical" evidence="8">
    <location>
        <begin position="358"/>
        <end position="378"/>
    </location>
</feature>
<evidence type="ECO:0000313" key="11">
    <source>
        <dbReference type="Proteomes" id="UP000243250"/>
    </source>
</evidence>
<feature type="transmembrane region" description="Helical" evidence="8">
    <location>
        <begin position="18"/>
        <end position="36"/>
    </location>
</feature>
<name>A0A1I6FTG2_9EURY</name>
<dbReference type="PANTHER" id="PTHR33908:SF11">
    <property type="entry name" value="MEMBRANE PROTEIN"/>
    <property type="match status" value="1"/>
</dbReference>
<dbReference type="PANTHER" id="PTHR33908">
    <property type="entry name" value="MANNOSYLTRANSFERASE YKCB-RELATED"/>
    <property type="match status" value="1"/>
</dbReference>
<feature type="transmembrane region" description="Helical" evidence="8">
    <location>
        <begin position="399"/>
        <end position="417"/>
    </location>
</feature>
<dbReference type="GO" id="GO:0008610">
    <property type="term" value="P:lipid biosynthetic process"/>
    <property type="evidence" value="ECO:0007669"/>
    <property type="project" value="UniProtKB-ARBA"/>
</dbReference>
<keyword evidence="3" id="KW-0328">Glycosyltransferase</keyword>
<keyword evidence="4 10" id="KW-0808">Transferase</keyword>
<dbReference type="EMBL" id="FOYS01000001">
    <property type="protein sequence ID" value="SFR33229.1"/>
    <property type="molecule type" value="Genomic_DNA"/>
</dbReference>
<feature type="domain" description="Glycosyltransferase RgtA/B/C/D-like" evidence="9">
    <location>
        <begin position="71"/>
        <end position="228"/>
    </location>
</feature>
<keyword evidence="11" id="KW-1185">Reference proteome</keyword>
<dbReference type="InterPro" id="IPR038731">
    <property type="entry name" value="RgtA/B/C-like"/>
</dbReference>
<dbReference type="GO" id="GO:0016763">
    <property type="term" value="F:pentosyltransferase activity"/>
    <property type="evidence" value="ECO:0007669"/>
    <property type="project" value="TreeGrafter"/>
</dbReference>
<accession>A0A1I6FTG2</accession>
<comment type="subcellular location">
    <subcellularLocation>
        <location evidence="1">Cell membrane</location>
        <topology evidence="1">Multi-pass membrane protein</topology>
    </subcellularLocation>
</comment>
<evidence type="ECO:0000256" key="6">
    <source>
        <dbReference type="ARBA" id="ARBA00022989"/>
    </source>
</evidence>
<evidence type="ECO:0000256" key="5">
    <source>
        <dbReference type="ARBA" id="ARBA00022692"/>
    </source>
</evidence>